<dbReference type="GO" id="GO:0016874">
    <property type="term" value="F:ligase activity"/>
    <property type="evidence" value="ECO:0007669"/>
    <property type="project" value="UniProtKB-KW"/>
</dbReference>
<dbReference type="EMBL" id="VUJU01015322">
    <property type="protein sequence ID" value="KAF0694890.1"/>
    <property type="molecule type" value="Genomic_DNA"/>
</dbReference>
<evidence type="ECO:0000313" key="1">
    <source>
        <dbReference type="EMBL" id="KAF0694890.1"/>
    </source>
</evidence>
<dbReference type="PANTHER" id="PTHR46880:SF8">
    <property type="entry name" value="E3 SUMO-PROTEIN LIGASE KIAA1586"/>
    <property type="match status" value="1"/>
</dbReference>
<feature type="non-terminal residue" evidence="1">
    <location>
        <position position="1"/>
    </location>
</feature>
<dbReference type="AlphaFoldDB" id="A0A6G0VKX9"/>
<dbReference type="PANTHER" id="PTHR46880">
    <property type="entry name" value="RAS-ASSOCIATING DOMAIN-CONTAINING PROTEIN"/>
    <property type="match status" value="1"/>
</dbReference>
<dbReference type="OrthoDB" id="6604420at2759"/>
<reference evidence="1 2" key="1">
    <citation type="submission" date="2019-08" db="EMBL/GenBank/DDBJ databases">
        <title>Whole genome of Aphis craccivora.</title>
        <authorList>
            <person name="Voronova N.V."/>
            <person name="Shulinski R.S."/>
            <person name="Bandarenka Y.V."/>
            <person name="Zhorov D.G."/>
            <person name="Warner D."/>
        </authorList>
    </citation>
    <scope>NUCLEOTIDE SEQUENCE [LARGE SCALE GENOMIC DNA]</scope>
    <source>
        <strain evidence="1">180601</strain>
        <tissue evidence="1">Whole Body</tissue>
    </source>
</reference>
<feature type="non-terminal residue" evidence="1">
    <location>
        <position position="418"/>
    </location>
</feature>
<sequence length="418" mass="48077">SINDFFLKVAKAKPNSIKFLRSDNEQIIHDLTSKQTEIIQADDVNTNNTDAESTNCVTQWIEKKSRYPWLFCSKQKIGCEYCKEIGTLKTVKKRGVEISKEWSMCTVNEGNHLKKQTRLANLRNKVKKHSDSFAHQHAYEIKKEKESEKIVKNFEAKLHKNYVNTEYIFRTAYYIAKNNRPFDDHFKLIELQKANGISLGSILHSRYSATAIIDHIATKMREQLVKNIIDCGAKLSVLIDESTTLSSKTSMVVYIKSAISNDEPIFMFLDLVELDNQLAVNIVDKLLACLHKCGFDETFLQKNWVSFVSDGASVLLGKKNGVAKRLKDKYPLIFSWHCMNHRLELAVNDSVKDVTATNHFKAFLDSLYALYNRSPKNQNELKTICIELDMIFLKVGRVLDVRWVASSYRAVQAIWKIF</sequence>
<keyword evidence="1" id="KW-0436">Ligase</keyword>
<keyword evidence="2" id="KW-1185">Reference proteome</keyword>
<proteinExistence type="predicted"/>
<organism evidence="1 2">
    <name type="scientific">Aphis craccivora</name>
    <name type="common">Cowpea aphid</name>
    <dbReference type="NCBI Taxonomy" id="307492"/>
    <lineage>
        <taxon>Eukaryota</taxon>
        <taxon>Metazoa</taxon>
        <taxon>Ecdysozoa</taxon>
        <taxon>Arthropoda</taxon>
        <taxon>Hexapoda</taxon>
        <taxon>Insecta</taxon>
        <taxon>Pterygota</taxon>
        <taxon>Neoptera</taxon>
        <taxon>Paraneoptera</taxon>
        <taxon>Hemiptera</taxon>
        <taxon>Sternorrhyncha</taxon>
        <taxon>Aphidomorpha</taxon>
        <taxon>Aphidoidea</taxon>
        <taxon>Aphididae</taxon>
        <taxon>Aphidini</taxon>
        <taxon>Aphis</taxon>
        <taxon>Aphis</taxon>
    </lineage>
</organism>
<dbReference type="Proteomes" id="UP000478052">
    <property type="component" value="Unassembled WGS sequence"/>
</dbReference>
<name>A0A6G0VKX9_APHCR</name>
<gene>
    <name evidence="1" type="ORF">FWK35_00036527</name>
</gene>
<comment type="caution">
    <text evidence="1">The sequence shown here is derived from an EMBL/GenBank/DDBJ whole genome shotgun (WGS) entry which is preliminary data.</text>
</comment>
<protein>
    <submittedName>
        <fullName evidence="1">E3 SUMO-protein ligase KIAA1586-like</fullName>
    </submittedName>
</protein>
<accession>A0A6G0VKX9</accession>
<evidence type="ECO:0000313" key="2">
    <source>
        <dbReference type="Proteomes" id="UP000478052"/>
    </source>
</evidence>